<gene>
    <name evidence="2" type="ORF">HHI36_000255</name>
</gene>
<keyword evidence="1" id="KW-0175">Coiled coil</keyword>
<dbReference type="AlphaFoldDB" id="A0ABD2P431"/>
<keyword evidence="3" id="KW-1185">Reference proteome</keyword>
<sequence length="178" mass="20849">MKKITKGFQPQNVGCRSESGVIITDEKKTMERWASHFKNLLNKQDEMQNALKWLRNNRAPEEDGTFALLNLHKVIHRIVQREINRTLIEVNKEMEEHEKHLGLIVNPMKTVYMKMSPSEDQRKVQDLQKDNVIFKRKSNFTYLGEVVNIERKTSAAISELVHRGNRAYFAHLNSYNAN</sequence>
<protein>
    <submittedName>
        <fullName evidence="2">Uncharacterized protein</fullName>
    </submittedName>
</protein>
<feature type="coiled-coil region" evidence="1">
    <location>
        <begin position="37"/>
        <end position="100"/>
    </location>
</feature>
<dbReference type="Proteomes" id="UP001516400">
    <property type="component" value="Unassembled WGS sequence"/>
</dbReference>
<evidence type="ECO:0000313" key="2">
    <source>
        <dbReference type="EMBL" id="KAL3285727.1"/>
    </source>
</evidence>
<comment type="caution">
    <text evidence="2">The sequence shown here is derived from an EMBL/GenBank/DDBJ whole genome shotgun (WGS) entry which is preliminary data.</text>
</comment>
<reference evidence="2 3" key="1">
    <citation type="journal article" date="2021" name="BMC Biol.">
        <title>Horizontally acquired antibacterial genes associated with adaptive radiation of ladybird beetles.</title>
        <authorList>
            <person name="Li H.S."/>
            <person name="Tang X.F."/>
            <person name="Huang Y.H."/>
            <person name="Xu Z.Y."/>
            <person name="Chen M.L."/>
            <person name="Du X.Y."/>
            <person name="Qiu B.Y."/>
            <person name="Chen P.T."/>
            <person name="Zhang W."/>
            <person name="Slipinski A."/>
            <person name="Escalona H.E."/>
            <person name="Waterhouse R.M."/>
            <person name="Zwick A."/>
            <person name="Pang H."/>
        </authorList>
    </citation>
    <scope>NUCLEOTIDE SEQUENCE [LARGE SCALE GENOMIC DNA]</scope>
    <source>
        <strain evidence="2">SYSU2018</strain>
    </source>
</reference>
<organism evidence="2 3">
    <name type="scientific">Cryptolaemus montrouzieri</name>
    <dbReference type="NCBI Taxonomy" id="559131"/>
    <lineage>
        <taxon>Eukaryota</taxon>
        <taxon>Metazoa</taxon>
        <taxon>Ecdysozoa</taxon>
        <taxon>Arthropoda</taxon>
        <taxon>Hexapoda</taxon>
        <taxon>Insecta</taxon>
        <taxon>Pterygota</taxon>
        <taxon>Neoptera</taxon>
        <taxon>Endopterygota</taxon>
        <taxon>Coleoptera</taxon>
        <taxon>Polyphaga</taxon>
        <taxon>Cucujiformia</taxon>
        <taxon>Coccinelloidea</taxon>
        <taxon>Coccinellidae</taxon>
        <taxon>Scymninae</taxon>
        <taxon>Scymnini</taxon>
        <taxon>Cryptolaemus</taxon>
    </lineage>
</organism>
<dbReference type="EMBL" id="JABFTP020000185">
    <property type="protein sequence ID" value="KAL3285727.1"/>
    <property type="molecule type" value="Genomic_DNA"/>
</dbReference>
<evidence type="ECO:0000256" key="1">
    <source>
        <dbReference type="SAM" id="Coils"/>
    </source>
</evidence>
<proteinExistence type="predicted"/>
<evidence type="ECO:0000313" key="3">
    <source>
        <dbReference type="Proteomes" id="UP001516400"/>
    </source>
</evidence>
<accession>A0ABD2P431</accession>
<name>A0ABD2P431_9CUCU</name>